<evidence type="ECO:0000256" key="1">
    <source>
        <dbReference type="SAM" id="MobiDB-lite"/>
    </source>
</evidence>
<accession>A0A5B7CYH0</accession>
<protein>
    <submittedName>
        <fullName evidence="2">Uncharacterized protein</fullName>
    </submittedName>
</protein>
<keyword evidence="3" id="KW-1185">Reference proteome</keyword>
<reference evidence="2 3" key="1">
    <citation type="submission" date="2019-05" db="EMBL/GenBank/DDBJ databases">
        <title>Another draft genome of Portunus trituberculatus and its Hox gene families provides insights of decapod evolution.</title>
        <authorList>
            <person name="Jeong J.-H."/>
            <person name="Song I."/>
            <person name="Kim S."/>
            <person name="Choi T."/>
            <person name="Kim D."/>
            <person name="Ryu S."/>
            <person name="Kim W."/>
        </authorList>
    </citation>
    <scope>NUCLEOTIDE SEQUENCE [LARGE SCALE GENOMIC DNA]</scope>
    <source>
        <tissue evidence="2">Muscle</tissue>
    </source>
</reference>
<dbReference type="Proteomes" id="UP000324222">
    <property type="component" value="Unassembled WGS sequence"/>
</dbReference>
<dbReference type="AlphaFoldDB" id="A0A5B7CYH0"/>
<proteinExistence type="predicted"/>
<dbReference type="EMBL" id="VSRR010000343">
    <property type="protein sequence ID" value="MPC14318.1"/>
    <property type="molecule type" value="Genomic_DNA"/>
</dbReference>
<sequence length="116" mass="13346">MPVKEPFLSFTPHALSGGRLNVSKNVDHEAFELQPHTSRRRRVWLHHRQMPVVLLHGHYHVTPLRKPVRRKHNSGRCNERSPLAAQKATRSGATPGRWYGSTTHPAALEQRRSVWP</sequence>
<feature type="region of interest" description="Disordered" evidence="1">
    <location>
        <begin position="67"/>
        <end position="116"/>
    </location>
</feature>
<gene>
    <name evidence="2" type="ORF">E2C01_007084</name>
</gene>
<organism evidence="2 3">
    <name type="scientific">Portunus trituberculatus</name>
    <name type="common">Swimming crab</name>
    <name type="synonym">Neptunus trituberculatus</name>
    <dbReference type="NCBI Taxonomy" id="210409"/>
    <lineage>
        <taxon>Eukaryota</taxon>
        <taxon>Metazoa</taxon>
        <taxon>Ecdysozoa</taxon>
        <taxon>Arthropoda</taxon>
        <taxon>Crustacea</taxon>
        <taxon>Multicrustacea</taxon>
        <taxon>Malacostraca</taxon>
        <taxon>Eumalacostraca</taxon>
        <taxon>Eucarida</taxon>
        <taxon>Decapoda</taxon>
        <taxon>Pleocyemata</taxon>
        <taxon>Brachyura</taxon>
        <taxon>Eubrachyura</taxon>
        <taxon>Portunoidea</taxon>
        <taxon>Portunidae</taxon>
        <taxon>Portuninae</taxon>
        <taxon>Portunus</taxon>
    </lineage>
</organism>
<name>A0A5B7CYH0_PORTR</name>
<evidence type="ECO:0000313" key="3">
    <source>
        <dbReference type="Proteomes" id="UP000324222"/>
    </source>
</evidence>
<comment type="caution">
    <text evidence="2">The sequence shown here is derived from an EMBL/GenBank/DDBJ whole genome shotgun (WGS) entry which is preliminary data.</text>
</comment>
<evidence type="ECO:0000313" key="2">
    <source>
        <dbReference type="EMBL" id="MPC14318.1"/>
    </source>
</evidence>